<protein>
    <recommendedName>
        <fullName evidence="2">D-aminoacyl-tRNA deacylase</fullName>
        <shortName evidence="2">DTD</shortName>
        <ecNumber evidence="2">3.1.1.96</ecNumber>
    </recommendedName>
    <alternativeName>
        <fullName evidence="2">Gly-tRNA(Ala) deacylase</fullName>
        <ecNumber evidence="2">3.1.1.-</ecNumber>
    </alternativeName>
</protein>
<dbReference type="FunFam" id="3.50.80.10:FF:000001">
    <property type="entry name" value="D-aminoacyl-tRNA deacylase"/>
    <property type="match status" value="1"/>
</dbReference>
<dbReference type="PANTHER" id="PTHR10472">
    <property type="entry name" value="D-TYROSYL-TRNA TYR DEACYLASE"/>
    <property type="match status" value="1"/>
</dbReference>
<keyword evidence="2" id="KW-0694">RNA-binding</keyword>
<dbReference type="OrthoDB" id="9801395at2"/>
<keyword evidence="2" id="KW-0963">Cytoplasm</keyword>
<comment type="function">
    <text evidence="2">An aminoacyl-tRNA editing enzyme that deacylates mischarged D-aminoacyl-tRNAs. Also deacylates mischarged glycyl-tRNA(Ala), protecting cells against glycine mischarging by AlaRS. Acts via tRNA-based rather than protein-based catalysis; rejects L-amino acids rather than detecting D-amino acids in the active site. By recycling D-aminoacyl-tRNA to D-amino acids and free tRNA molecules, this enzyme counteracts the toxicity associated with the formation of D-aminoacyl-tRNA entities in vivo and helps enforce protein L-homochirality.</text>
</comment>
<dbReference type="GO" id="GO:0051500">
    <property type="term" value="F:D-tyrosyl-tRNA(Tyr) deacylase activity"/>
    <property type="evidence" value="ECO:0007669"/>
    <property type="project" value="TreeGrafter"/>
</dbReference>
<comment type="catalytic activity">
    <reaction evidence="2">
        <text>a D-aminoacyl-tRNA + H2O = a tRNA + a D-alpha-amino acid + H(+)</text>
        <dbReference type="Rhea" id="RHEA:13953"/>
        <dbReference type="Rhea" id="RHEA-COMP:10123"/>
        <dbReference type="Rhea" id="RHEA-COMP:10124"/>
        <dbReference type="ChEBI" id="CHEBI:15377"/>
        <dbReference type="ChEBI" id="CHEBI:15378"/>
        <dbReference type="ChEBI" id="CHEBI:59871"/>
        <dbReference type="ChEBI" id="CHEBI:78442"/>
        <dbReference type="ChEBI" id="CHEBI:79333"/>
        <dbReference type="EC" id="3.1.1.96"/>
    </reaction>
</comment>
<dbReference type="NCBIfam" id="TIGR00256">
    <property type="entry name" value="D-aminoacyl-tRNA deacylase"/>
    <property type="match status" value="1"/>
</dbReference>
<proteinExistence type="inferred from homology"/>
<comment type="catalytic activity">
    <reaction evidence="2">
        <text>glycyl-tRNA(Ala) + H2O = tRNA(Ala) + glycine + H(+)</text>
        <dbReference type="Rhea" id="RHEA:53744"/>
        <dbReference type="Rhea" id="RHEA-COMP:9657"/>
        <dbReference type="Rhea" id="RHEA-COMP:13640"/>
        <dbReference type="ChEBI" id="CHEBI:15377"/>
        <dbReference type="ChEBI" id="CHEBI:15378"/>
        <dbReference type="ChEBI" id="CHEBI:57305"/>
        <dbReference type="ChEBI" id="CHEBI:78442"/>
        <dbReference type="ChEBI" id="CHEBI:78522"/>
    </reaction>
</comment>
<dbReference type="Pfam" id="PF02580">
    <property type="entry name" value="Tyr_Deacylase"/>
    <property type="match status" value="1"/>
</dbReference>
<evidence type="ECO:0000313" key="3">
    <source>
        <dbReference type="EMBL" id="TQE97256.1"/>
    </source>
</evidence>
<organism evidence="3 4">
    <name type="scientific">Litorilinea aerophila</name>
    <dbReference type="NCBI Taxonomy" id="1204385"/>
    <lineage>
        <taxon>Bacteria</taxon>
        <taxon>Bacillati</taxon>
        <taxon>Chloroflexota</taxon>
        <taxon>Caldilineae</taxon>
        <taxon>Caldilineales</taxon>
        <taxon>Caldilineaceae</taxon>
        <taxon>Litorilinea</taxon>
    </lineage>
</organism>
<dbReference type="RefSeq" id="WP_141608852.1">
    <property type="nucleotide sequence ID" value="NZ_VIGC02000004.1"/>
</dbReference>
<name>A0A540VKK4_9CHLR</name>
<reference evidence="3 4" key="1">
    <citation type="submission" date="2019-06" db="EMBL/GenBank/DDBJ databases">
        <title>Genome sequence of Litorilinea aerophila BAA-2444.</title>
        <authorList>
            <person name="Maclea K.S."/>
            <person name="Maurais E.G."/>
            <person name="Iannazzi L.C."/>
        </authorList>
    </citation>
    <scope>NUCLEOTIDE SEQUENCE [LARGE SCALE GENOMIC DNA]</scope>
    <source>
        <strain evidence="3 4">ATCC BAA-2444</strain>
    </source>
</reference>
<dbReference type="EC" id="3.1.1.-" evidence="2"/>
<evidence type="ECO:0000256" key="1">
    <source>
        <dbReference type="ARBA" id="ARBA00009673"/>
    </source>
</evidence>
<keyword evidence="4" id="KW-1185">Reference proteome</keyword>
<comment type="similarity">
    <text evidence="1 2">Belongs to the DTD family.</text>
</comment>
<comment type="subcellular location">
    <subcellularLocation>
        <location evidence="2">Cytoplasm</location>
    </subcellularLocation>
</comment>
<dbReference type="AlphaFoldDB" id="A0A540VKK4"/>
<dbReference type="InterPro" id="IPR023509">
    <property type="entry name" value="DTD-like_sf"/>
</dbReference>
<dbReference type="PANTHER" id="PTHR10472:SF5">
    <property type="entry name" value="D-AMINOACYL-TRNA DEACYLASE 1"/>
    <property type="match status" value="1"/>
</dbReference>
<dbReference type="Proteomes" id="UP000317371">
    <property type="component" value="Unassembled WGS sequence"/>
</dbReference>
<feature type="short sequence motif" description="Gly-cisPro motif, important for rejection of L-amino acids" evidence="2">
    <location>
        <begin position="137"/>
        <end position="138"/>
    </location>
</feature>
<dbReference type="Gene3D" id="3.50.80.10">
    <property type="entry name" value="D-tyrosyl-tRNA(Tyr) deacylase"/>
    <property type="match status" value="1"/>
</dbReference>
<sequence>MRALIQRVSQASVTVDGQVVSAIGRGFLVLLGVTHSDGPEEAAYLARKIAGLRLFEDEAGKMNLGLLDVGGAVLAVSQFTLYADARKGRRPSFTRAARPEEAEPLYQAFCARLAEEGIPVQQGVFQATMQVALVNDGPVTLWLDTEELMPRAG</sequence>
<dbReference type="InParanoid" id="A0A540VKK4"/>
<evidence type="ECO:0000313" key="4">
    <source>
        <dbReference type="Proteomes" id="UP000317371"/>
    </source>
</evidence>
<dbReference type="EC" id="3.1.1.96" evidence="2"/>
<dbReference type="InterPro" id="IPR003732">
    <property type="entry name" value="Daa-tRNA_deacyls_DTD"/>
</dbReference>
<dbReference type="CDD" id="cd00563">
    <property type="entry name" value="Dtyr_deacylase"/>
    <property type="match status" value="1"/>
</dbReference>
<dbReference type="FunCoup" id="A0A540VKK4">
    <property type="interactions" value="385"/>
</dbReference>
<evidence type="ECO:0000256" key="2">
    <source>
        <dbReference type="HAMAP-Rule" id="MF_00518"/>
    </source>
</evidence>
<dbReference type="GO" id="GO:0043908">
    <property type="term" value="F:Ser(Gly)-tRNA(Ala) hydrolase activity"/>
    <property type="evidence" value="ECO:0007669"/>
    <property type="project" value="UniProtKB-UniRule"/>
</dbReference>
<dbReference type="HAMAP" id="MF_00518">
    <property type="entry name" value="Deacylase_Dtd"/>
    <property type="match status" value="1"/>
</dbReference>
<dbReference type="GO" id="GO:0019478">
    <property type="term" value="P:D-amino acid catabolic process"/>
    <property type="evidence" value="ECO:0007669"/>
    <property type="project" value="UniProtKB-UniRule"/>
</dbReference>
<gene>
    <name evidence="2" type="primary">dtd</name>
    <name evidence="3" type="ORF">FKZ61_04385</name>
</gene>
<accession>A0A540VKK4</accession>
<dbReference type="GO" id="GO:0000049">
    <property type="term" value="F:tRNA binding"/>
    <property type="evidence" value="ECO:0007669"/>
    <property type="project" value="UniProtKB-UniRule"/>
</dbReference>
<dbReference type="SUPFAM" id="SSF69500">
    <property type="entry name" value="DTD-like"/>
    <property type="match status" value="1"/>
</dbReference>
<comment type="caution">
    <text evidence="3">The sequence shown here is derived from an EMBL/GenBank/DDBJ whole genome shotgun (WGS) entry which is preliminary data.</text>
</comment>
<keyword evidence="2 3" id="KW-0378">Hydrolase</keyword>
<dbReference type="GO" id="GO:0106026">
    <property type="term" value="F:Gly-tRNA(Ala) deacylase activity"/>
    <property type="evidence" value="ECO:0007669"/>
    <property type="project" value="UniProtKB-UniRule"/>
</dbReference>
<dbReference type="EMBL" id="VIGC01000004">
    <property type="protein sequence ID" value="TQE97256.1"/>
    <property type="molecule type" value="Genomic_DNA"/>
</dbReference>
<dbReference type="GO" id="GO:0005737">
    <property type="term" value="C:cytoplasm"/>
    <property type="evidence" value="ECO:0007669"/>
    <property type="project" value="UniProtKB-SubCell"/>
</dbReference>
<comment type="subunit">
    <text evidence="2">Homodimer.</text>
</comment>
<keyword evidence="2" id="KW-0820">tRNA-binding</keyword>
<comment type="domain">
    <text evidence="2">A Gly-cisPro motif from one monomer fits into the active site of the other monomer to allow specific chiral rejection of L-amino acids.</text>
</comment>